<dbReference type="AlphaFoldDB" id="A0AAW6RK56"/>
<comment type="caution">
    <text evidence="1">The sequence shown here is derived from an EMBL/GenBank/DDBJ whole genome shotgun (WGS) entry which is preliminary data.</text>
</comment>
<name>A0AAW6RK56_9BURK</name>
<keyword evidence="2" id="KW-1185">Reference proteome</keyword>
<reference evidence="1 2" key="1">
    <citation type="submission" date="2023-04" db="EMBL/GenBank/DDBJ databases">
        <title>Ottowia paracancer sp. nov., isolated from human stomach.</title>
        <authorList>
            <person name="Song Y."/>
        </authorList>
    </citation>
    <scope>NUCLEOTIDE SEQUENCE [LARGE SCALE GENOMIC DNA]</scope>
    <source>
        <strain evidence="1 2">10c7w1</strain>
    </source>
</reference>
<dbReference type="RefSeq" id="WP_279523653.1">
    <property type="nucleotide sequence ID" value="NZ_JARVII010000003.1"/>
</dbReference>
<organism evidence="1 2">
    <name type="scientific">Ottowia cancrivicina</name>
    <dbReference type="NCBI Taxonomy" id="3040346"/>
    <lineage>
        <taxon>Bacteria</taxon>
        <taxon>Pseudomonadati</taxon>
        <taxon>Pseudomonadota</taxon>
        <taxon>Betaproteobacteria</taxon>
        <taxon>Burkholderiales</taxon>
        <taxon>Comamonadaceae</taxon>
        <taxon>Ottowia</taxon>
    </lineage>
</organism>
<gene>
    <name evidence="1" type="ORF">QB898_02490</name>
</gene>
<dbReference type="EMBL" id="JARVII010000003">
    <property type="protein sequence ID" value="MDG9698598.1"/>
    <property type="molecule type" value="Genomic_DNA"/>
</dbReference>
<evidence type="ECO:0000313" key="1">
    <source>
        <dbReference type="EMBL" id="MDG9698598.1"/>
    </source>
</evidence>
<sequence>MPSTSQSPGHPDFLPRTAQAPARYCAVSIRRRIDKPIIIGGGFSRLARPAGQQMFNQAPLQICKDAIQSAAAHAPGVISFCIQSAAAREIDCAHMILAAYANAIHIAAPAYSTSFSAFHRLHLAQWRVLPARALIIFRAA</sequence>
<accession>A0AAW6RK56</accession>
<evidence type="ECO:0000313" key="2">
    <source>
        <dbReference type="Proteomes" id="UP001237156"/>
    </source>
</evidence>
<proteinExistence type="predicted"/>
<protein>
    <submittedName>
        <fullName evidence="1">Uncharacterized protein</fullName>
    </submittedName>
</protein>
<dbReference type="Proteomes" id="UP001237156">
    <property type="component" value="Unassembled WGS sequence"/>
</dbReference>